<dbReference type="RefSeq" id="WP_367982714.1">
    <property type="nucleotide sequence ID" value="NZ_JBAKFF010000001.1"/>
</dbReference>
<sequence>MTRHPVAGPAYRGVIPMPFSMPQSHALLAPLALGLITLVGIQPGMADADNDPPIRAWVEFDEQGQTVTISAHAIAPRPVTARYALVIESVSDAGTTRSRDSSRAQIQSSPTTLARISLSTTDPRRIEVRLDVEPDGAAPLQVRETYPMSGAWVMAH</sequence>
<reference evidence="1 2" key="1">
    <citation type="submission" date="2024-02" db="EMBL/GenBank/DDBJ databases">
        <title>New especies of Spiribacter isolated from saline water.</title>
        <authorList>
            <person name="Leon M.J."/>
            <person name="De La Haba R."/>
            <person name="Sanchez-Porro C."/>
            <person name="Ventosa A."/>
        </authorList>
    </citation>
    <scope>NUCLEOTIDE SEQUENCE [LARGE SCALE GENOMIC DNA]</scope>
    <source>
        <strain evidence="2">ag22IC4-189</strain>
    </source>
</reference>
<evidence type="ECO:0000313" key="1">
    <source>
        <dbReference type="EMBL" id="MEX0429916.1"/>
    </source>
</evidence>
<name>A0ABV3T3Y7_9GAMM</name>
<accession>A0ABV3T3Y7</accession>
<dbReference type="EMBL" id="JBAKFF010000001">
    <property type="protein sequence ID" value="MEX0429916.1"/>
    <property type="molecule type" value="Genomic_DNA"/>
</dbReference>
<gene>
    <name evidence="1" type="primary">csgH</name>
    <name evidence="1" type="ORF">V6X30_00685</name>
</gene>
<comment type="caution">
    <text evidence="1">The sequence shown here is derived from an EMBL/GenBank/DDBJ whole genome shotgun (WGS) entry which is preliminary data.</text>
</comment>
<dbReference type="Gene3D" id="2.60.40.2420">
    <property type="match status" value="1"/>
</dbReference>
<dbReference type="InterPro" id="IPR047726">
    <property type="entry name" value="CsgH_dom"/>
</dbReference>
<protein>
    <submittedName>
        <fullName evidence="1">Curli-like amyloid fiber formation chaperone CsgH</fullName>
    </submittedName>
</protein>
<dbReference type="InterPro" id="IPR053722">
    <property type="entry name" value="Curli_assembly_CsgC/AgfC"/>
</dbReference>
<dbReference type="Proteomes" id="UP001556637">
    <property type="component" value="Unassembled WGS sequence"/>
</dbReference>
<evidence type="ECO:0000313" key="2">
    <source>
        <dbReference type="Proteomes" id="UP001556637"/>
    </source>
</evidence>
<keyword evidence="2" id="KW-1185">Reference proteome</keyword>
<proteinExistence type="predicted"/>
<organism evidence="1 2">
    <name type="scientific">Spiribacter insolitus</name>
    <dbReference type="NCBI Taxonomy" id="3122417"/>
    <lineage>
        <taxon>Bacteria</taxon>
        <taxon>Pseudomonadati</taxon>
        <taxon>Pseudomonadota</taxon>
        <taxon>Gammaproteobacteria</taxon>
        <taxon>Chromatiales</taxon>
        <taxon>Ectothiorhodospiraceae</taxon>
        <taxon>Spiribacter</taxon>
    </lineage>
</organism>
<dbReference type="NCBIfam" id="NF041112">
    <property type="entry name" value="chap_CsgH_alph"/>
    <property type="match status" value="1"/>
</dbReference>